<gene>
    <name evidence="1" type="ORF">KC729_04125</name>
</gene>
<evidence type="ECO:0000313" key="2">
    <source>
        <dbReference type="Proteomes" id="UP000697710"/>
    </source>
</evidence>
<protein>
    <submittedName>
        <fullName evidence="1">Uncharacterized protein</fullName>
    </submittedName>
</protein>
<sequence length="570" mass="64232">MNPAPGHLLRDLESIHHAFGGRHAERKLALLRQLQKTRLRSADAVLRLHEALCFLRAYPDGPAVLAQVERMLRTFHRREDLQAHADALQDSGIAGTPIVYSFYAPTAEWLARRWPKQLKVDWSEIEQPQLVEHLLPMLVLEAEIPALDEWAFDLDAWVRELAGPHESDASFLIRRFAALPASAEIRQLLFEDSGITIRLKPGRDTPSRTAAGVPVRRVHWQRADLSGARPDLATAIHHRPLSVRPMSVSKGEQLIDQARIAMATRSRDLDVFAYGDPRDVRLVEWEDGLSFAVIGAVPERRLLLEAVYGFLTLKNGVPIGYVLNSALYGSAEIAYNVFDTYRGGEAAHIYGRVLATVRHLFHVDAFTIFPYQLGGHGNDEGLASGAWWFYQKLGFRARDRAVLSLMRSELRKIRHDPRHRSSPSTLRTLAEENVYYYDGPSREDVIGILPLANAGLAVTREMARRFGSDREAALEACRLEAAARLGIAPSRGRRAGVVGSSPGERRAWDRWAPLVTVLPGLDRWSRAEKRALVEVIRAKGGRRESEFVHRFDRHRKLRAALRRLIARTAD</sequence>
<name>A0A956LZ93_UNCEI</name>
<dbReference type="Proteomes" id="UP000697710">
    <property type="component" value="Unassembled WGS sequence"/>
</dbReference>
<reference evidence="1" key="2">
    <citation type="journal article" date="2021" name="Microbiome">
        <title>Successional dynamics and alternative stable states in a saline activated sludge microbial community over 9 years.</title>
        <authorList>
            <person name="Wang Y."/>
            <person name="Ye J."/>
            <person name="Ju F."/>
            <person name="Liu L."/>
            <person name="Boyd J.A."/>
            <person name="Deng Y."/>
            <person name="Parks D.H."/>
            <person name="Jiang X."/>
            <person name="Yin X."/>
            <person name="Woodcroft B.J."/>
            <person name="Tyson G.W."/>
            <person name="Hugenholtz P."/>
            <person name="Polz M.F."/>
            <person name="Zhang T."/>
        </authorList>
    </citation>
    <scope>NUCLEOTIDE SEQUENCE</scope>
    <source>
        <strain evidence="1">HKST-UBA01</strain>
    </source>
</reference>
<dbReference type="AlphaFoldDB" id="A0A956LZ93"/>
<accession>A0A956LZ93</accession>
<reference evidence="1" key="1">
    <citation type="submission" date="2020-04" db="EMBL/GenBank/DDBJ databases">
        <authorList>
            <person name="Zhang T."/>
        </authorList>
    </citation>
    <scope>NUCLEOTIDE SEQUENCE</scope>
    <source>
        <strain evidence="1">HKST-UBA01</strain>
    </source>
</reference>
<organism evidence="1 2">
    <name type="scientific">Eiseniibacteriota bacterium</name>
    <dbReference type="NCBI Taxonomy" id="2212470"/>
    <lineage>
        <taxon>Bacteria</taxon>
        <taxon>Candidatus Eiseniibacteriota</taxon>
    </lineage>
</organism>
<proteinExistence type="predicted"/>
<evidence type="ECO:0000313" key="1">
    <source>
        <dbReference type="EMBL" id="MCA9726846.1"/>
    </source>
</evidence>
<comment type="caution">
    <text evidence="1">The sequence shown here is derived from an EMBL/GenBank/DDBJ whole genome shotgun (WGS) entry which is preliminary data.</text>
</comment>
<dbReference type="EMBL" id="JAGQHR010000075">
    <property type="protein sequence ID" value="MCA9726846.1"/>
    <property type="molecule type" value="Genomic_DNA"/>
</dbReference>